<protein>
    <submittedName>
        <fullName evidence="2">Class I SAM-dependent methyltransferase</fullName>
    </submittedName>
</protein>
<feature type="domain" description="Methyltransferase type 11" evidence="1">
    <location>
        <begin position="33"/>
        <end position="124"/>
    </location>
</feature>
<dbReference type="InterPro" id="IPR029063">
    <property type="entry name" value="SAM-dependent_MTases_sf"/>
</dbReference>
<accession>A0A3A3YVF5</accession>
<dbReference type="PANTHER" id="PTHR43861:SF1">
    <property type="entry name" value="TRANS-ACONITATE 2-METHYLTRANSFERASE"/>
    <property type="match status" value="1"/>
</dbReference>
<dbReference type="AlphaFoldDB" id="A0A3A3YVF5"/>
<dbReference type="CDD" id="cd02440">
    <property type="entry name" value="AdoMet_MTases"/>
    <property type="match status" value="1"/>
</dbReference>
<reference evidence="2 3" key="1">
    <citation type="submission" date="2018-09" db="EMBL/GenBank/DDBJ databases">
        <title>YIM 75000 draft genome.</title>
        <authorList>
            <person name="Tang S."/>
            <person name="Feng Y."/>
        </authorList>
    </citation>
    <scope>NUCLEOTIDE SEQUENCE [LARGE SCALE GENOMIC DNA]</scope>
    <source>
        <strain evidence="2 3">YIM 75000</strain>
    </source>
</reference>
<keyword evidence="3" id="KW-1185">Reference proteome</keyword>
<dbReference type="PANTHER" id="PTHR43861">
    <property type="entry name" value="TRANS-ACONITATE 2-METHYLTRANSFERASE-RELATED"/>
    <property type="match status" value="1"/>
</dbReference>
<dbReference type="GO" id="GO:0008757">
    <property type="term" value="F:S-adenosylmethionine-dependent methyltransferase activity"/>
    <property type="evidence" value="ECO:0007669"/>
    <property type="project" value="InterPro"/>
</dbReference>
<dbReference type="OrthoDB" id="9805171at2"/>
<dbReference type="SUPFAM" id="SSF53335">
    <property type="entry name" value="S-adenosyl-L-methionine-dependent methyltransferases"/>
    <property type="match status" value="1"/>
</dbReference>
<evidence type="ECO:0000313" key="3">
    <source>
        <dbReference type="Proteomes" id="UP000265614"/>
    </source>
</evidence>
<keyword evidence="2" id="KW-0489">Methyltransferase</keyword>
<dbReference type="Proteomes" id="UP000265614">
    <property type="component" value="Unassembled WGS sequence"/>
</dbReference>
<proteinExistence type="predicted"/>
<dbReference type="GO" id="GO:0032259">
    <property type="term" value="P:methylation"/>
    <property type="evidence" value="ECO:0007669"/>
    <property type="project" value="UniProtKB-KW"/>
</dbReference>
<name>A0A3A3YVF5_9ACTN</name>
<dbReference type="Pfam" id="PF08241">
    <property type="entry name" value="Methyltransf_11"/>
    <property type="match status" value="1"/>
</dbReference>
<dbReference type="Gene3D" id="3.40.50.150">
    <property type="entry name" value="Vaccinia Virus protein VP39"/>
    <property type="match status" value="1"/>
</dbReference>
<gene>
    <name evidence="2" type="ORF">D5H78_11940</name>
</gene>
<keyword evidence="2" id="KW-0808">Transferase</keyword>
<evidence type="ECO:0000259" key="1">
    <source>
        <dbReference type="Pfam" id="PF08241"/>
    </source>
</evidence>
<dbReference type="EMBL" id="QZEZ01000005">
    <property type="protein sequence ID" value="RJK95500.1"/>
    <property type="molecule type" value="Genomic_DNA"/>
</dbReference>
<sequence length="253" mass="27559">MLDEASRRAKAAKVAAVVQHFRGVEDLAGLRVVDVGCSGGIVADALRERGAEVLGLDIDVPGLARAARRFGATTSFVCADSQRMPLRDAVADVVVCNHVYEHVVDPAALFAEMRRVVRPDGQVYLGLGNRLGVVEPHYRLPFLSWLPRRLAHRYVRASGRAEHYHEAFATRAGLRRLAAGLHVWDYTYPVLADPAAFAGGDAVPGAVARLPRPALRALRPVVPTYLWVATTAPQRPRGPRLAWDPEPVSTTRA</sequence>
<comment type="caution">
    <text evidence="2">The sequence shown here is derived from an EMBL/GenBank/DDBJ whole genome shotgun (WGS) entry which is preliminary data.</text>
</comment>
<evidence type="ECO:0000313" key="2">
    <source>
        <dbReference type="EMBL" id="RJK95500.1"/>
    </source>
</evidence>
<organism evidence="2 3">
    <name type="scientific">Vallicoccus soli</name>
    <dbReference type="NCBI Taxonomy" id="2339232"/>
    <lineage>
        <taxon>Bacteria</taxon>
        <taxon>Bacillati</taxon>
        <taxon>Actinomycetota</taxon>
        <taxon>Actinomycetes</taxon>
        <taxon>Motilibacterales</taxon>
        <taxon>Vallicoccaceae</taxon>
        <taxon>Vallicoccus</taxon>
    </lineage>
</organism>
<dbReference type="InterPro" id="IPR013216">
    <property type="entry name" value="Methyltransf_11"/>
</dbReference>